<keyword evidence="11" id="KW-1185">Reference proteome</keyword>
<dbReference type="Pfam" id="PF12320">
    <property type="entry name" value="SbcD_C"/>
    <property type="match status" value="1"/>
</dbReference>
<proteinExistence type="inferred from homology"/>
<keyword evidence="7" id="KW-0255">Endonuclease</keyword>
<dbReference type="Proteomes" id="UP001500102">
    <property type="component" value="Unassembled WGS sequence"/>
</dbReference>
<dbReference type="PANTHER" id="PTHR30337:SF0">
    <property type="entry name" value="NUCLEASE SBCCD SUBUNIT D"/>
    <property type="match status" value="1"/>
</dbReference>
<dbReference type="InterPro" id="IPR029052">
    <property type="entry name" value="Metallo-depent_PP-like"/>
</dbReference>
<dbReference type="NCBIfam" id="TIGR00619">
    <property type="entry name" value="sbcd"/>
    <property type="match status" value="1"/>
</dbReference>
<evidence type="ECO:0000256" key="6">
    <source>
        <dbReference type="ARBA" id="ARBA00022839"/>
    </source>
</evidence>
<protein>
    <recommendedName>
        <fullName evidence="3 7">Nuclease SbcCD subunit D</fullName>
    </recommendedName>
</protein>
<comment type="subunit">
    <text evidence="2 7">Heterodimer of SbcC and SbcD.</text>
</comment>
<feature type="domain" description="Calcineurin-like phosphoesterase" evidence="8">
    <location>
        <begin position="1"/>
        <end position="92"/>
    </location>
</feature>
<comment type="caution">
    <text evidence="10">The sequence shown here is derived from an EMBL/GenBank/DDBJ whole genome shotgun (WGS) entry which is preliminary data.</text>
</comment>
<dbReference type="RefSeq" id="WP_344368151.1">
    <property type="nucleotide sequence ID" value="NZ_BAAAQB010000043.1"/>
</dbReference>
<keyword evidence="7" id="KW-0233">DNA recombination</keyword>
<dbReference type="PANTHER" id="PTHR30337">
    <property type="entry name" value="COMPONENT OF ATP-DEPENDENT DSDNA EXONUCLEASE"/>
    <property type="match status" value="1"/>
</dbReference>
<name>A0ABP5LFJ0_9MICC</name>
<comment type="similarity">
    <text evidence="1 7">Belongs to the SbcD family.</text>
</comment>
<evidence type="ECO:0000313" key="10">
    <source>
        <dbReference type="EMBL" id="GAA2146380.1"/>
    </source>
</evidence>
<dbReference type="CDD" id="cd00840">
    <property type="entry name" value="MPP_Mre11_N"/>
    <property type="match status" value="1"/>
</dbReference>
<dbReference type="GO" id="GO:0004527">
    <property type="term" value="F:exonuclease activity"/>
    <property type="evidence" value="ECO:0007669"/>
    <property type="project" value="UniProtKB-KW"/>
</dbReference>
<keyword evidence="5 7" id="KW-0378">Hydrolase</keyword>
<dbReference type="Pfam" id="PF00149">
    <property type="entry name" value="Metallophos"/>
    <property type="match status" value="1"/>
</dbReference>
<dbReference type="SUPFAM" id="SSF56300">
    <property type="entry name" value="Metallo-dependent phosphatases"/>
    <property type="match status" value="1"/>
</dbReference>
<dbReference type="InterPro" id="IPR004593">
    <property type="entry name" value="SbcD"/>
</dbReference>
<evidence type="ECO:0000256" key="5">
    <source>
        <dbReference type="ARBA" id="ARBA00022801"/>
    </source>
</evidence>
<dbReference type="InterPro" id="IPR004843">
    <property type="entry name" value="Calcineurin-like_PHP"/>
</dbReference>
<evidence type="ECO:0000256" key="1">
    <source>
        <dbReference type="ARBA" id="ARBA00010555"/>
    </source>
</evidence>
<organism evidence="10 11">
    <name type="scientific">Arthrobacter humicola</name>
    <dbReference type="NCBI Taxonomy" id="409291"/>
    <lineage>
        <taxon>Bacteria</taxon>
        <taxon>Bacillati</taxon>
        <taxon>Actinomycetota</taxon>
        <taxon>Actinomycetes</taxon>
        <taxon>Micrococcales</taxon>
        <taxon>Micrococcaceae</taxon>
        <taxon>Arthrobacter</taxon>
    </lineage>
</organism>
<evidence type="ECO:0000256" key="3">
    <source>
        <dbReference type="ARBA" id="ARBA00013365"/>
    </source>
</evidence>
<evidence type="ECO:0000256" key="4">
    <source>
        <dbReference type="ARBA" id="ARBA00022722"/>
    </source>
</evidence>
<evidence type="ECO:0000259" key="9">
    <source>
        <dbReference type="Pfam" id="PF12320"/>
    </source>
</evidence>
<keyword evidence="4 7" id="KW-0540">Nuclease</keyword>
<dbReference type="Gene3D" id="3.60.21.10">
    <property type="match status" value="1"/>
</dbReference>
<dbReference type="EMBL" id="BAAAQB010000043">
    <property type="protein sequence ID" value="GAA2146380.1"/>
    <property type="molecule type" value="Genomic_DNA"/>
</dbReference>
<gene>
    <name evidence="7" type="primary">sbcD</name>
    <name evidence="10" type="ORF">GCM10009825_39830</name>
</gene>
<evidence type="ECO:0000259" key="8">
    <source>
        <dbReference type="Pfam" id="PF00149"/>
    </source>
</evidence>
<reference evidence="11" key="1">
    <citation type="journal article" date="2019" name="Int. J. Syst. Evol. Microbiol.">
        <title>The Global Catalogue of Microorganisms (GCM) 10K type strain sequencing project: providing services to taxonomists for standard genome sequencing and annotation.</title>
        <authorList>
            <consortium name="The Broad Institute Genomics Platform"/>
            <consortium name="The Broad Institute Genome Sequencing Center for Infectious Disease"/>
            <person name="Wu L."/>
            <person name="Ma J."/>
        </authorList>
    </citation>
    <scope>NUCLEOTIDE SEQUENCE [LARGE SCALE GENOMIC DNA]</scope>
    <source>
        <strain evidence="11">JCM 15921</strain>
    </source>
</reference>
<evidence type="ECO:0000313" key="11">
    <source>
        <dbReference type="Proteomes" id="UP001500102"/>
    </source>
</evidence>
<comment type="function">
    <text evidence="7">SbcCD cleaves DNA hairpin structures. These structures can inhibit DNA replication and are intermediates in certain DNA recombination reactions. The complex acts as a 3'-&gt;5' double strand exonuclease that can open hairpins. It also has a 5' single-strand endonuclease activity.</text>
</comment>
<feature type="domain" description="Nuclease SbcCD subunit D C-terminal" evidence="9">
    <location>
        <begin position="289"/>
        <end position="343"/>
    </location>
</feature>
<accession>A0ABP5LFJ0</accession>
<evidence type="ECO:0000256" key="7">
    <source>
        <dbReference type="RuleBase" id="RU363069"/>
    </source>
</evidence>
<keyword evidence="7" id="KW-0235">DNA replication</keyword>
<evidence type="ECO:0000256" key="2">
    <source>
        <dbReference type="ARBA" id="ARBA00011322"/>
    </source>
</evidence>
<dbReference type="InterPro" id="IPR026843">
    <property type="entry name" value="SbcD_C"/>
</dbReference>
<sequence>MRLLHTSDWHLGRSFHGVGMLDAQRDFIDQLVTFVRDEAVDVVLIAGDVYDRALPGVDVVGLLDDALVRLTGAGAQVVLTSGNHDSAIRLGFASRLLERGGVHLRTRLNELDQPVLFPLGDAAADNAADGDAGGDTGDQTGPVLAIYGIPWLEPRLVAEQLGVETASHFEVTRAATERIRADVSRRSETRTVHSVVLAHTFASGGISSDSERDLSIGGVGAVPLDLFDGFGYTALGHLHGRQELSTAVRYSGSPLAYSFSEAKHKKGGWLVEVDADGIGEVREVLWDAPRALAVLRGKIEDLLASEEFAWAEGAYCQITLTDAARPAQAMDRLRARFPDTLVLGFDPDGPGAAPKASYSSRLAEADDDLSVCCGFLDHVRGRPASDAEAKVLAEALEAVRLEGVSL</sequence>
<keyword evidence="6 7" id="KW-0269">Exonuclease</keyword>
<dbReference type="InterPro" id="IPR041796">
    <property type="entry name" value="Mre11_N"/>
</dbReference>
<dbReference type="InterPro" id="IPR050535">
    <property type="entry name" value="DNA_Repair-Maintenance_Comp"/>
</dbReference>